<protein>
    <submittedName>
        <fullName evidence="2">Adventurous gliding motility protein C</fullName>
    </submittedName>
</protein>
<dbReference type="Proteomes" id="UP000034448">
    <property type="component" value="Unassembled WGS sequence"/>
</dbReference>
<dbReference type="AlphaFoldDB" id="A0A0G0F6H7"/>
<dbReference type="InterPro" id="IPR051532">
    <property type="entry name" value="Ester_Hydrolysis_Enzymes"/>
</dbReference>
<organism evidence="2 3">
    <name type="scientific">Candidatus Daviesbacteria bacterium GW2011_GWA1_36_8</name>
    <dbReference type="NCBI Taxonomy" id="1618417"/>
    <lineage>
        <taxon>Bacteria</taxon>
        <taxon>Candidatus Daviesiibacteriota</taxon>
    </lineage>
</organism>
<dbReference type="Gene3D" id="3.40.50.1110">
    <property type="entry name" value="SGNH hydrolase"/>
    <property type="match status" value="1"/>
</dbReference>
<reference evidence="2 3" key="1">
    <citation type="journal article" date="2015" name="Nature">
        <title>rRNA introns, odd ribosomes, and small enigmatic genomes across a large radiation of phyla.</title>
        <authorList>
            <person name="Brown C.T."/>
            <person name="Hug L.A."/>
            <person name="Thomas B.C."/>
            <person name="Sharon I."/>
            <person name="Castelle C.J."/>
            <person name="Singh A."/>
            <person name="Wilkins M.J."/>
            <person name="Williams K.H."/>
            <person name="Banfield J.F."/>
        </authorList>
    </citation>
    <scope>NUCLEOTIDE SEQUENCE [LARGE SCALE GENOMIC DNA]</scope>
</reference>
<dbReference type="Pfam" id="PF13472">
    <property type="entry name" value="Lipase_GDSL_2"/>
    <property type="match status" value="1"/>
</dbReference>
<dbReference type="PANTHER" id="PTHR30383:SF5">
    <property type="entry name" value="SGNH HYDROLASE-TYPE ESTERASE DOMAIN-CONTAINING PROTEIN"/>
    <property type="match status" value="1"/>
</dbReference>
<dbReference type="EMBL" id="LBSJ01000029">
    <property type="protein sequence ID" value="KKQ14793.1"/>
    <property type="molecule type" value="Genomic_DNA"/>
</dbReference>
<evidence type="ECO:0000259" key="1">
    <source>
        <dbReference type="Pfam" id="PF13472"/>
    </source>
</evidence>
<proteinExistence type="predicted"/>
<gene>
    <name evidence="2" type="ORF">US28_C0029G0018</name>
</gene>
<dbReference type="InterPro" id="IPR013830">
    <property type="entry name" value="SGNH_hydro"/>
</dbReference>
<feature type="domain" description="SGNH hydrolase-type esterase" evidence="1">
    <location>
        <begin position="59"/>
        <end position="234"/>
    </location>
</feature>
<evidence type="ECO:0000313" key="3">
    <source>
        <dbReference type="Proteomes" id="UP000034448"/>
    </source>
</evidence>
<evidence type="ECO:0000313" key="2">
    <source>
        <dbReference type="EMBL" id="KKQ14793.1"/>
    </source>
</evidence>
<comment type="caution">
    <text evidence="2">The sequence shown here is derived from an EMBL/GenBank/DDBJ whole genome shotgun (WGS) entry which is preliminary data.</text>
</comment>
<sequence length="245" mass="27495">MKKFLPVAILVLIILSAVYLNRSYAYFFDYIGSHFVGNQNYIRKSEVGKGAHEIKLITLGDSLLAGTCTSDSSSVLAHLIAQSFVGGDKKVSLLNLAVPGAGVKDVLEEQVPETLEQNPDFIVLMIGVNDVHDLKMASYFREYYAQILKQLSQTKAQVTLINIPYLGSDLVLFPPWDINIEANTDNFNHIIDSLAKEKNLKVVNLHDKFKNEFKKKSSLYCSDQFHPSDKGYKAWADYINANITR</sequence>
<dbReference type="PANTHER" id="PTHR30383">
    <property type="entry name" value="THIOESTERASE 1/PROTEASE 1/LYSOPHOSPHOLIPASE L1"/>
    <property type="match status" value="1"/>
</dbReference>
<dbReference type="SUPFAM" id="SSF52266">
    <property type="entry name" value="SGNH hydrolase"/>
    <property type="match status" value="1"/>
</dbReference>
<accession>A0A0G0F6H7</accession>
<dbReference type="InterPro" id="IPR036514">
    <property type="entry name" value="SGNH_hydro_sf"/>
</dbReference>
<name>A0A0G0F6H7_9BACT</name>
<dbReference type="GO" id="GO:0004622">
    <property type="term" value="F:phosphatidylcholine lysophospholipase activity"/>
    <property type="evidence" value="ECO:0007669"/>
    <property type="project" value="TreeGrafter"/>
</dbReference>